<name>A0A0K9PPM7_ZOSMR</name>
<dbReference type="Pfam" id="PF03106">
    <property type="entry name" value="WRKY"/>
    <property type="match status" value="1"/>
</dbReference>
<evidence type="ECO:0000256" key="1">
    <source>
        <dbReference type="ARBA" id="ARBA00004123"/>
    </source>
</evidence>
<dbReference type="OMA" id="GATRYHP"/>
<feature type="compositionally biased region" description="Basic and acidic residues" evidence="7">
    <location>
        <begin position="499"/>
        <end position="512"/>
    </location>
</feature>
<dbReference type="GO" id="GO:0003700">
    <property type="term" value="F:DNA-binding transcription factor activity"/>
    <property type="evidence" value="ECO:0007669"/>
    <property type="project" value="InterPro"/>
</dbReference>
<dbReference type="PANTHER" id="PTHR31429">
    <property type="entry name" value="WRKY TRANSCRIPTION FACTOR 36-RELATED"/>
    <property type="match status" value="1"/>
</dbReference>
<feature type="compositionally biased region" description="Low complexity" evidence="7">
    <location>
        <begin position="335"/>
        <end position="347"/>
    </location>
</feature>
<dbReference type="InterPro" id="IPR003657">
    <property type="entry name" value="WRKY_dom"/>
</dbReference>
<evidence type="ECO:0000256" key="7">
    <source>
        <dbReference type="SAM" id="MobiDB-lite"/>
    </source>
</evidence>
<gene>
    <name evidence="9" type="ORF">ZOSMA_1G01470</name>
</gene>
<evidence type="ECO:0000256" key="2">
    <source>
        <dbReference type="ARBA" id="ARBA00023015"/>
    </source>
</evidence>
<dbReference type="SMART" id="SM00774">
    <property type="entry name" value="WRKY"/>
    <property type="match status" value="1"/>
</dbReference>
<dbReference type="InterPro" id="IPR036576">
    <property type="entry name" value="WRKY_dom_sf"/>
</dbReference>
<dbReference type="GO" id="GO:0043565">
    <property type="term" value="F:sequence-specific DNA binding"/>
    <property type="evidence" value="ECO:0007669"/>
    <property type="project" value="InterPro"/>
</dbReference>
<keyword evidence="2" id="KW-0805">Transcription regulation</keyword>
<keyword evidence="3" id="KW-0238">DNA-binding</keyword>
<feature type="domain" description="WRKY" evidence="8">
    <location>
        <begin position="197"/>
        <end position="263"/>
    </location>
</feature>
<feature type="coiled-coil region" evidence="6">
    <location>
        <begin position="47"/>
        <end position="81"/>
    </location>
</feature>
<organism evidence="9 10">
    <name type="scientific">Zostera marina</name>
    <name type="common">Eelgrass</name>
    <dbReference type="NCBI Taxonomy" id="29655"/>
    <lineage>
        <taxon>Eukaryota</taxon>
        <taxon>Viridiplantae</taxon>
        <taxon>Streptophyta</taxon>
        <taxon>Embryophyta</taxon>
        <taxon>Tracheophyta</taxon>
        <taxon>Spermatophyta</taxon>
        <taxon>Magnoliopsida</taxon>
        <taxon>Liliopsida</taxon>
        <taxon>Zosteraceae</taxon>
        <taxon>Zostera</taxon>
    </lineage>
</organism>
<keyword evidence="5" id="KW-0539">Nucleus</keyword>
<accession>A0A0K9PPM7</accession>
<reference evidence="10" key="1">
    <citation type="journal article" date="2016" name="Nature">
        <title>The genome of the seagrass Zostera marina reveals angiosperm adaptation to the sea.</title>
        <authorList>
            <person name="Olsen J.L."/>
            <person name="Rouze P."/>
            <person name="Verhelst B."/>
            <person name="Lin Y.-C."/>
            <person name="Bayer T."/>
            <person name="Collen J."/>
            <person name="Dattolo E."/>
            <person name="De Paoli E."/>
            <person name="Dittami S."/>
            <person name="Maumus F."/>
            <person name="Michel G."/>
            <person name="Kersting A."/>
            <person name="Lauritano C."/>
            <person name="Lohaus R."/>
            <person name="Toepel M."/>
            <person name="Tonon T."/>
            <person name="Vanneste K."/>
            <person name="Amirebrahimi M."/>
            <person name="Brakel J."/>
            <person name="Bostroem C."/>
            <person name="Chovatia M."/>
            <person name="Grimwood J."/>
            <person name="Jenkins J.W."/>
            <person name="Jueterbock A."/>
            <person name="Mraz A."/>
            <person name="Stam W.T."/>
            <person name="Tice H."/>
            <person name="Bornberg-Bauer E."/>
            <person name="Green P.J."/>
            <person name="Pearson G.A."/>
            <person name="Procaccini G."/>
            <person name="Duarte C.M."/>
            <person name="Schmutz J."/>
            <person name="Reusch T.B.H."/>
            <person name="Van de Peer Y."/>
        </authorList>
    </citation>
    <scope>NUCLEOTIDE SEQUENCE [LARGE SCALE GENOMIC DNA]</scope>
    <source>
        <strain evidence="10">cv. Finnish</strain>
    </source>
</reference>
<dbReference type="GO" id="GO:0005634">
    <property type="term" value="C:nucleus"/>
    <property type="evidence" value="ECO:0007669"/>
    <property type="project" value="UniProtKB-SubCell"/>
</dbReference>
<feature type="region of interest" description="Disordered" evidence="7">
    <location>
        <begin position="477"/>
        <end position="512"/>
    </location>
</feature>
<dbReference type="AlphaFoldDB" id="A0A0K9PPM7"/>
<evidence type="ECO:0000256" key="5">
    <source>
        <dbReference type="ARBA" id="ARBA00023242"/>
    </source>
</evidence>
<feature type="region of interest" description="Disordered" evidence="7">
    <location>
        <begin position="333"/>
        <end position="353"/>
    </location>
</feature>
<proteinExistence type="predicted"/>
<keyword evidence="10" id="KW-1185">Reference proteome</keyword>
<dbReference type="PROSITE" id="PS50811">
    <property type="entry name" value="WRKY"/>
    <property type="match status" value="1"/>
</dbReference>
<evidence type="ECO:0000313" key="9">
    <source>
        <dbReference type="EMBL" id="KMZ70175.1"/>
    </source>
</evidence>
<keyword evidence="4" id="KW-0804">Transcription</keyword>
<protein>
    <recommendedName>
        <fullName evidence="8">WRKY domain-containing protein</fullName>
    </recommendedName>
</protein>
<evidence type="ECO:0000256" key="3">
    <source>
        <dbReference type="ARBA" id="ARBA00023125"/>
    </source>
</evidence>
<sequence>MITTNTEDLNVKHLEMMMMSKVSSSENTTVAAAATEADDIIISQKEILTSKAEISEIKQENERLKMKLSQVIKDYRSLQTQFDHQDDPKLQMSLSLGDLGRCGSSHLHTEEEEEEEEVTKHGEEKFEQELGLQLGLNIGFENKTKEKQEEQEEEEEKKEGWVTRKILKNMRSKRGDDDDEFSYNPIKKARVSVRTRYDGIMMNDGCQWRKYGQKVAKGNPCPRSYYRCTAAPECPVRKQVQRFVEDMSILTTTYEGKHNHPLSEAASSMAKTTSMAMNMLLSKSSQSKAGGTSLAPISTITSINGVNYSLTTNNIPHLSTISPSHPTITLDLTLSQSSSSSSSSSSSPLQQNQWRRLGLMSSNTTATGGLYQFESIPNKILNLNYQGQAQQQSFYKSHAGLSDTITVATKAIALDPSFQSALAATVASVLGARGGGAGEMGRRIEGLKMEDRILSSLLPNYLPSSSTTLNTNLLLTQHQNQHNHRRHHPASIPFSNHMNNEHGRSPFSANRE</sequence>
<comment type="caution">
    <text evidence="9">The sequence shown here is derived from an EMBL/GenBank/DDBJ whole genome shotgun (WGS) entry which is preliminary data.</text>
</comment>
<dbReference type="Gene3D" id="2.20.25.80">
    <property type="entry name" value="WRKY domain"/>
    <property type="match status" value="1"/>
</dbReference>
<evidence type="ECO:0000313" key="10">
    <source>
        <dbReference type="Proteomes" id="UP000036987"/>
    </source>
</evidence>
<evidence type="ECO:0000259" key="8">
    <source>
        <dbReference type="PROSITE" id="PS50811"/>
    </source>
</evidence>
<dbReference type="InterPro" id="IPR044810">
    <property type="entry name" value="WRKY_plant"/>
</dbReference>
<evidence type="ECO:0000256" key="4">
    <source>
        <dbReference type="ARBA" id="ARBA00023163"/>
    </source>
</evidence>
<comment type="subcellular location">
    <subcellularLocation>
        <location evidence="1">Nucleus</location>
    </subcellularLocation>
</comment>
<keyword evidence="6" id="KW-0175">Coiled coil</keyword>
<dbReference type="EMBL" id="LFYR01000729">
    <property type="protein sequence ID" value="KMZ70175.1"/>
    <property type="molecule type" value="Genomic_DNA"/>
</dbReference>
<dbReference type="Proteomes" id="UP000036987">
    <property type="component" value="Unassembled WGS sequence"/>
</dbReference>
<dbReference type="SUPFAM" id="SSF118290">
    <property type="entry name" value="WRKY DNA-binding domain"/>
    <property type="match status" value="1"/>
</dbReference>
<evidence type="ECO:0000256" key="6">
    <source>
        <dbReference type="SAM" id="Coils"/>
    </source>
</evidence>
<dbReference type="PANTHER" id="PTHR31429:SF24">
    <property type="entry name" value="WRKY TRANSCRIPTION FACTOR 72-RELATED"/>
    <property type="match status" value="1"/>
</dbReference>